<keyword evidence="1" id="KW-1133">Transmembrane helix</keyword>
<dbReference type="InterPro" id="IPR029063">
    <property type="entry name" value="SAM-dependent_MTases_sf"/>
</dbReference>
<dbReference type="CDD" id="cd02440">
    <property type="entry name" value="AdoMet_MTases"/>
    <property type="match status" value="1"/>
</dbReference>
<keyword evidence="1" id="KW-0812">Transmembrane</keyword>
<reference evidence="2" key="1">
    <citation type="submission" date="2014-09" db="EMBL/GenBank/DDBJ databases">
        <authorList>
            <person name="Probst J Alexander"/>
        </authorList>
    </citation>
    <scope>NUCLEOTIDE SEQUENCE</scope>
</reference>
<organism evidence="2">
    <name type="scientific">groundwater metagenome</name>
    <dbReference type="NCBI Taxonomy" id="717931"/>
    <lineage>
        <taxon>unclassified sequences</taxon>
        <taxon>metagenomes</taxon>
        <taxon>ecological metagenomes</taxon>
    </lineage>
</organism>
<dbReference type="EMBL" id="CCXY01000428">
    <property type="protein sequence ID" value="CEG13882.1"/>
    <property type="molecule type" value="Genomic_DNA"/>
</dbReference>
<proteinExistence type="predicted"/>
<keyword evidence="1" id="KW-0472">Membrane</keyword>
<name>A0A098ED21_9ZZZZ</name>
<feature type="transmembrane region" description="Helical" evidence="1">
    <location>
        <begin position="296"/>
        <end position="319"/>
    </location>
</feature>
<accession>A0A098ED21</accession>
<dbReference type="Pfam" id="PF13489">
    <property type="entry name" value="Methyltransf_23"/>
    <property type="match status" value="1"/>
</dbReference>
<evidence type="ECO:0000256" key="1">
    <source>
        <dbReference type="SAM" id="Phobius"/>
    </source>
</evidence>
<gene>
    <name evidence="2" type="ORF">MSIBF_A630005</name>
</gene>
<evidence type="ECO:0000313" key="2">
    <source>
        <dbReference type="EMBL" id="CEG13882.1"/>
    </source>
</evidence>
<evidence type="ECO:0008006" key="3">
    <source>
        <dbReference type="Google" id="ProtNLM"/>
    </source>
</evidence>
<protein>
    <recommendedName>
        <fullName evidence="3">Methyltransferase type 11</fullName>
    </recommendedName>
</protein>
<dbReference type="AlphaFoldDB" id="A0A098ED21"/>
<dbReference type="Gene3D" id="3.40.50.150">
    <property type="entry name" value="Vaccinia Virus protein VP39"/>
    <property type="match status" value="1"/>
</dbReference>
<sequence length="331" mass="38580">MNQLNKCGICGSENLEFVDVVHDYNIGFKGNFNLYKCKNCELMFLNPQPTVEEGLKYYTSDYYQRTDEDTCLQKIMKNFTFSLQKFYAKNLNISKILFPFSQYIRGIKIIPNGRYLDVGCGNGAFLYNMKRINPSGEYYGVEPGNFDEEDIKAHGLNVIRGTLEDAHYQDNYFDVITLNHVFEHVPNPSETMNELKRILKLRGILIIAVPNLNSLAYKIFGKFFYQLDVPRHLFHYSDKNLKIYASKFNFRHKVKMRYGAFWDQTTFIVSGLHCISSKIGGNIWIRLHEKMAKGNIFIIMIYGFLYVALTPLTLLLNLLKFGDNVEIWMKK</sequence>
<dbReference type="SUPFAM" id="SSF53335">
    <property type="entry name" value="S-adenosyl-L-methionine-dependent methyltransferases"/>
    <property type="match status" value="1"/>
</dbReference>
<dbReference type="PANTHER" id="PTHR43861">
    <property type="entry name" value="TRANS-ACONITATE 2-METHYLTRANSFERASE-RELATED"/>
    <property type="match status" value="1"/>
</dbReference>